<dbReference type="AlphaFoldDB" id="A0A4V2UPB2"/>
<comment type="caution">
    <text evidence="1">The sequence shown here is derived from an EMBL/GenBank/DDBJ whole genome shotgun (WGS) entry which is preliminary data.</text>
</comment>
<protein>
    <submittedName>
        <fullName evidence="1">Uncharacterized protein</fullName>
    </submittedName>
</protein>
<sequence length="170" mass="19785">MQKDRHLIQELKDELDWASGETEYVERQLQEIEEGFMARMSELGEDPSSASHIDLEKLNREKRDKQAAHRLNELYALQHRAARRYALLSRAYEIGATYETAEEIASALSQVLHRSADTEKLDAPLRHSVQDLADALFQYFHRHFDDDAEEKLRKAWLEAEATFKDLGRTV</sequence>
<evidence type="ECO:0000313" key="1">
    <source>
        <dbReference type="EMBL" id="TCS65171.1"/>
    </source>
</evidence>
<name>A0A4V2UPB2_9PROT</name>
<dbReference type="Proteomes" id="UP000295304">
    <property type="component" value="Unassembled WGS sequence"/>
</dbReference>
<dbReference type="OrthoDB" id="8447748at2"/>
<reference evidence="1 2" key="1">
    <citation type="submission" date="2019-03" db="EMBL/GenBank/DDBJ databases">
        <title>Genomic Encyclopedia of Type Strains, Phase IV (KMG-IV): sequencing the most valuable type-strain genomes for metagenomic binning, comparative biology and taxonomic classification.</title>
        <authorList>
            <person name="Goeker M."/>
        </authorList>
    </citation>
    <scope>NUCLEOTIDE SEQUENCE [LARGE SCALE GENOMIC DNA]</scope>
    <source>
        <strain evidence="1 2">DSM 101688</strain>
    </source>
</reference>
<accession>A0A4V2UPB2</accession>
<keyword evidence="2" id="KW-1185">Reference proteome</keyword>
<organism evidence="1 2">
    <name type="scientific">Varunaivibrio sulfuroxidans</name>
    <dbReference type="NCBI Taxonomy" id="1773489"/>
    <lineage>
        <taxon>Bacteria</taxon>
        <taxon>Pseudomonadati</taxon>
        <taxon>Pseudomonadota</taxon>
        <taxon>Alphaproteobacteria</taxon>
        <taxon>Rhodospirillales</taxon>
        <taxon>Magnetovibrionaceae</taxon>
        <taxon>Varunaivibrio</taxon>
    </lineage>
</organism>
<gene>
    <name evidence="1" type="ORF">EDD55_101505</name>
</gene>
<evidence type="ECO:0000313" key="2">
    <source>
        <dbReference type="Proteomes" id="UP000295304"/>
    </source>
</evidence>
<dbReference type="RefSeq" id="WP_132937879.1">
    <property type="nucleotide sequence ID" value="NZ_CP119676.1"/>
</dbReference>
<dbReference type="EMBL" id="SLZW01000001">
    <property type="protein sequence ID" value="TCS65171.1"/>
    <property type="molecule type" value="Genomic_DNA"/>
</dbReference>
<proteinExistence type="predicted"/>